<name>W0A7I8_9SPHN</name>
<proteinExistence type="predicted"/>
<gene>
    <name evidence="1" type="ORF">NX02_10955</name>
</gene>
<dbReference type="KEGG" id="ssan:NX02_10955"/>
<accession>W0A7I8</accession>
<keyword evidence="2" id="KW-1185">Reference proteome</keyword>
<dbReference type="Proteomes" id="UP000018851">
    <property type="component" value="Chromosome"/>
</dbReference>
<dbReference type="PATRIC" id="fig|1123269.5.peg.2129"/>
<dbReference type="EMBL" id="CP006644">
    <property type="protein sequence ID" value="AHE53904.1"/>
    <property type="molecule type" value="Genomic_DNA"/>
</dbReference>
<evidence type="ECO:0000313" key="2">
    <source>
        <dbReference type="Proteomes" id="UP000018851"/>
    </source>
</evidence>
<protein>
    <submittedName>
        <fullName evidence="1">Uncharacterized protein</fullName>
    </submittedName>
</protein>
<evidence type="ECO:0000313" key="1">
    <source>
        <dbReference type="EMBL" id="AHE53904.1"/>
    </source>
</evidence>
<organism evidence="1 2">
    <name type="scientific">Sphingomonas sanxanigenens DSM 19645 = NX02</name>
    <dbReference type="NCBI Taxonomy" id="1123269"/>
    <lineage>
        <taxon>Bacteria</taxon>
        <taxon>Pseudomonadati</taxon>
        <taxon>Pseudomonadota</taxon>
        <taxon>Alphaproteobacteria</taxon>
        <taxon>Sphingomonadales</taxon>
        <taxon>Sphingomonadaceae</taxon>
        <taxon>Sphingomonas</taxon>
    </lineage>
</organism>
<sequence length="34" mass="3675">MTKEALDAIPLGKIMPVAPPVRALTYARNGYAFV</sequence>
<dbReference type="AlphaFoldDB" id="W0A7I8"/>
<reference evidence="1 2" key="1">
    <citation type="submission" date="2013-07" db="EMBL/GenBank/DDBJ databases">
        <title>Completed genome of Sphingomonas sanxanigenens NX02.</title>
        <authorList>
            <person name="Ma T."/>
            <person name="Huang H."/>
            <person name="Wu M."/>
            <person name="Li X."/>
            <person name="Li G."/>
        </authorList>
    </citation>
    <scope>NUCLEOTIDE SEQUENCE [LARGE SCALE GENOMIC DNA]</scope>
    <source>
        <strain evidence="1 2">NX02</strain>
    </source>
</reference>
<dbReference type="HOGENOM" id="CLU_3376092_0_0_5"/>